<evidence type="ECO:0008006" key="4">
    <source>
        <dbReference type="Google" id="ProtNLM"/>
    </source>
</evidence>
<evidence type="ECO:0000313" key="2">
    <source>
        <dbReference type="EMBL" id="AYC35847.1"/>
    </source>
</evidence>
<evidence type="ECO:0000256" key="1">
    <source>
        <dbReference type="SAM" id="MobiDB-lite"/>
    </source>
</evidence>
<evidence type="ECO:0000313" key="3">
    <source>
        <dbReference type="Proteomes" id="UP000265765"/>
    </source>
</evidence>
<accession>A0AAI8KU31</accession>
<dbReference type="PANTHER" id="PTHR42060:SF1">
    <property type="entry name" value="NHL REPEAT-CONTAINING PROTEIN"/>
    <property type="match status" value="1"/>
</dbReference>
<dbReference type="InterPro" id="IPR052998">
    <property type="entry name" value="Hetero-Diels-Alderase-like"/>
</dbReference>
<dbReference type="AlphaFoldDB" id="A0AAI8KU31"/>
<dbReference type="Gene3D" id="2.120.10.30">
    <property type="entry name" value="TolB, C-terminal domain"/>
    <property type="match status" value="1"/>
</dbReference>
<protein>
    <recommendedName>
        <fullName evidence="4">SMP-30/Gluconolactonase/LRE-like region domain-containing protein</fullName>
    </recommendedName>
</protein>
<dbReference type="InterPro" id="IPR011042">
    <property type="entry name" value="6-blade_b-propeller_TolB-like"/>
</dbReference>
<sequence>MRPARTGAASPLHVPLSAQPQLHPFEKSAMTSMENSTTASAATHLKKRSTRVAVIAAAAVLASAPYASAATQQASSKPVVTDVRTLAALDFTAGESPENITVGPDNSLTVSTLGGHTAAGERPALLRIDPSGHSTVLVAGQPGDAFSGITRGRDGTTYYNVASDDDSRAGVWKLPPGGTPRRIAALPTDGLANGLALDPAGRTLYVADSSKGTVWAVPASGGKATAWLTDPALAPDPSVPFGANGLRFHRGAVWVSNSAHGTLLRIPVTAAGAPGRIHTVTSGLTSVDDFTFLNDRSDVVFAAQNGLNQVAVVHPDGTKETVLTASDGLASPTSIALRGDRIYITDAGFAEPHDAKVQRGTINPAALNCGPAA</sequence>
<dbReference type="EMBL" id="CP032427">
    <property type="protein sequence ID" value="AYC35847.1"/>
    <property type="molecule type" value="Genomic_DNA"/>
</dbReference>
<gene>
    <name evidence="2" type="ORF">DWG14_00054</name>
</gene>
<dbReference type="Proteomes" id="UP000265765">
    <property type="component" value="Chromosome"/>
</dbReference>
<dbReference type="KEGG" id="sge:DWG14_00054"/>
<feature type="region of interest" description="Disordered" evidence="1">
    <location>
        <begin position="1"/>
        <end position="20"/>
    </location>
</feature>
<name>A0AAI8KU31_9ACTN</name>
<dbReference type="PANTHER" id="PTHR42060">
    <property type="entry name" value="NHL REPEAT-CONTAINING PROTEIN-RELATED"/>
    <property type="match status" value="1"/>
</dbReference>
<organism evidence="2 3">
    <name type="scientific">Streptomyces griseorubiginosus</name>
    <dbReference type="NCBI Taxonomy" id="67304"/>
    <lineage>
        <taxon>Bacteria</taxon>
        <taxon>Bacillati</taxon>
        <taxon>Actinomycetota</taxon>
        <taxon>Actinomycetes</taxon>
        <taxon>Kitasatosporales</taxon>
        <taxon>Streptomycetaceae</taxon>
        <taxon>Streptomyces</taxon>
    </lineage>
</organism>
<reference evidence="2 3" key="1">
    <citation type="submission" date="2018-09" db="EMBL/GenBank/DDBJ databases">
        <title>Production of Trimethoprim by Streptomyces sp. 3E-1.</title>
        <authorList>
            <person name="Kang H.J."/>
            <person name="Kim S.B."/>
        </authorList>
    </citation>
    <scope>NUCLEOTIDE SEQUENCE [LARGE SCALE GENOMIC DNA]</scope>
    <source>
        <strain evidence="2 3">3E-1</strain>
    </source>
</reference>
<dbReference type="SUPFAM" id="SSF63829">
    <property type="entry name" value="Calcium-dependent phosphotriesterase"/>
    <property type="match status" value="1"/>
</dbReference>
<proteinExistence type="predicted"/>